<dbReference type="PANTHER" id="PTHR46481">
    <property type="entry name" value="ZINC FINGER BED DOMAIN-CONTAINING PROTEIN 4"/>
    <property type="match status" value="1"/>
</dbReference>
<evidence type="ECO:0000313" key="13">
    <source>
        <dbReference type="Proteomes" id="UP000494106"/>
    </source>
</evidence>
<reference evidence="13 14" key="1">
    <citation type="submission" date="2020-04" db="EMBL/GenBank/DDBJ databases">
        <authorList>
            <person name="Wallbank WR R."/>
            <person name="Pardo Diaz C."/>
            <person name="Kozak K."/>
            <person name="Martin S."/>
            <person name="Jiggins C."/>
            <person name="Moest M."/>
            <person name="Warren A I."/>
            <person name="Byers J.R.P. K."/>
            <person name="Montejo-Kovacevich G."/>
            <person name="Yen C E."/>
        </authorList>
    </citation>
    <scope>NUCLEOTIDE SEQUENCE [LARGE SCALE GENOMIC DNA]</scope>
</reference>
<dbReference type="GO" id="GO:0008270">
    <property type="term" value="F:zinc ion binding"/>
    <property type="evidence" value="ECO:0007669"/>
    <property type="project" value="UniProtKB-KW"/>
</dbReference>
<keyword evidence="6" id="KW-0238">DNA-binding</keyword>
<keyword evidence="2" id="KW-0479">Metal-binding</keyword>
<name>A0A8S0ZD11_ARCPL</name>
<keyword evidence="4" id="KW-0862">Zinc</keyword>
<proteinExistence type="predicted"/>
<dbReference type="PROSITE" id="PS50808">
    <property type="entry name" value="ZF_BED"/>
    <property type="match status" value="1"/>
</dbReference>
<dbReference type="Proteomes" id="UP000494106">
    <property type="component" value="Unassembled WGS sequence"/>
</dbReference>
<evidence type="ECO:0000313" key="14">
    <source>
        <dbReference type="Proteomes" id="UP000494256"/>
    </source>
</evidence>
<dbReference type="PANTHER" id="PTHR46481:SF10">
    <property type="entry name" value="ZINC FINGER BED DOMAIN-CONTAINING PROTEIN 39"/>
    <property type="match status" value="1"/>
</dbReference>
<keyword evidence="3 9" id="KW-0863">Zinc-finger</keyword>
<evidence type="ECO:0000256" key="9">
    <source>
        <dbReference type="PROSITE-ProRule" id="PRU00027"/>
    </source>
</evidence>
<dbReference type="SUPFAM" id="SSF140996">
    <property type="entry name" value="Hermes dimerisation domain"/>
    <property type="match status" value="1"/>
</dbReference>
<accession>A0A8S0ZD11</accession>
<keyword evidence="7" id="KW-0804">Transcription</keyword>
<dbReference type="Pfam" id="PF05699">
    <property type="entry name" value="Dimer_Tnp_hAT"/>
    <property type="match status" value="1"/>
</dbReference>
<keyword evidence="8" id="KW-0539">Nucleus</keyword>
<dbReference type="SMART" id="SM00614">
    <property type="entry name" value="ZnF_BED"/>
    <property type="match status" value="1"/>
</dbReference>
<keyword evidence="5" id="KW-0805">Transcription regulation</keyword>
<dbReference type="Pfam" id="PF02892">
    <property type="entry name" value="zf-BED"/>
    <property type="match status" value="1"/>
</dbReference>
<comment type="subcellular location">
    <subcellularLocation>
        <location evidence="1">Nucleus</location>
    </subcellularLocation>
</comment>
<organism evidence="11 14">
    <name type="scientific">Arctia plantaginis</name>
    <name type="common">Wood tiger moth</name>
    <name type="synonym">Phalaena plantaginis</name>
    <dbReference type="NCBI Taxonomy" id="874455"/>
    <lineage>
        <taxon>Eukaryota</taxon>
        <taxon>Metazoa</taxon>
        <taxon>Ecdysozoa</taxon>
        <taxon>Arthropoda</taxon>
        <taxon>Hexapoda</taxon>
        <taxon>Insecta</taxon>
        <taxon>Pterygota</taxon>
        <taxon>Neoptera</taxon>
        <taxon>Endopterygota</taxon>
        <taxon>Lepidoptera</taxon>
        <taxon>Glossata</taxon>
        <taxon>Ditrysia</taxon>
        <taxon>Noctuoidea</taxon>
        <taxon>Erebidae</taxon>
        <taxon>Arctiinae</taxon>
        <taxon>Arctia</taxon>
    </lineage>
</organism>
<dbReference type="InterPro" id="IPR012337">
    <property type="entry name" value="RNaseH-like_sf"/>
</dbReference>
<dbReference type="GO" id="GO:0009791">
    <property type="term" value="P:post-embryonic development"/>
    <property type="evidence" value="ECO:0007669"/>
    <property type="project" value="UniProtKB-ARBA"/>
</dbReference>
<dbReference type="InterPro" id="IPR036236">
    <property type="entry name" value="Znf_C2H2_sf"/>
</dbReference>
<dbReference type="SUPFAM" id="SSF57667">
    <property type="entry name" value="beta-beta-alpha zinc fingers"/>
    <property type="match status" value="1"/>
</dbReference>
<dbReference type="AlphaFoldDB" id="A0A8S0ZD11"/>
<evidence type="ECO:0000259" key="10">
    <source>
        <dbReference type="PROSITE" id="PS50808"/>
    </source>
</evidence>
<dbReference type="InterPro" id="IPR003656">
    <property type="entry name" value="Znf_BED"/>
</dbReference>
<evidence type="ECO:0000256" key="6">
    <source>
        <dbReference type="ARBA" id="ARBA00023125"/>
    </source>
</evidence>
<evidence type="ECO:0000256" key="8">
    <source>
        <dbReference type="ARBA" id="ARBA00023242"/>
    </source>
</evidence>
<dbReference type="InterPro" id="IPR052035">
    <property type="entry name" value="ZnF_BED_domain_contain"/>
</dbReference>
<feature type="domain" description="BED-type" evidence="10">
    <location>
        <begin position="1"/>
        <end position="54"/>
    </location>
</feature>
<dbReference type="Gene3D" id="1.10.10.1070">
    <property type="entry name" value="Zinc finger, BED domain-containing"/>
    <property type="match status" value="1"/>
</dbReference>
<evidence type="ECO:0000313" key="12">
    <source>
        <dbReference type="EMBL" id="CAB3249796.1"/>
    </source>
</evidence>
<evidence type="ECO:0000256" key="1">
    <source>
        <dbReference type="ARBA" id="ARBA00004123"/>
    </source>
</evidence>
<dbReference type="GO" id="GO:0046983">
    <property type="term" value="F:protein dimerization activity"/>
    <property type="evidence" value="ECO:0007669"/>
    <property type="project" value="InterPro"/>
</dbReference>
<sequence length="651" mass="74001">MSSIWNYFEKVPGVLVAECLLCKKEYSYKTSITNLKKHLSSKHLSACQNLLNDGEFTANAPPSPTSVQVEIIVPADQTSPVTTTDTQEIESGSLQLERSSRPLISRRNRRIDQQQKKLLDKKLVQMITLDYQPFSIVEDTGFKNFVKALNRNYELPDRKLISGTLVPSLYVACKAEVATLMQNVKRVCITTDSWTSLTMDSYLSVVAHFMIDYELKSVLLHCEHFSDSHTSESSLARALETVAQEWQISDKITLAVSDNTQNISNAIKEVGWPFFGCFLDKLNLVVEKALDVINFLVDKVKRIVAHFKKSHNATESLIKYQTDFEKKSIALQLIQSVPTRWNSVFYMLQRFIQLQGALLAVIPNLAADLPVISTEMWDTMRQVCLILQPFEEATRLMSDTRYLTASLAIVIVDGLKNVIQLAKNKPAFNVTQSFLDKLERGLNSYFPSHEIENSLMLGICTFLDPRFKVHAFLDQTSEVSTLEMTHRTQRVDTIKQEILDNLINKINKKKMNTTQEFATITQTVSNQSTSSDLGDSMTPLTLWRKINTNIAAVTPPVDNVIERARWELEMFLSEEVAARDSCPLKWWQSHECVYPYLAEIFKEISHIVVSSVECGRVFSKAGNVIAAKRARLSRKRTAELVFLNYNSEYCK</sequence>
<dbReference type="InterPro" id="IPR008906">
    <property type="entry name" value="HATC_C_dom"/>
</dbReference>
<comment type="caution">
    <text evidence="11">The sequence shown here is derived from an EMBL/GenBank/DDBJ whole genome shotgun (WGS) entry which is preliminary data.</text>
</comment>
<dbReference type="EMBL" id="CADEBD010000288">
    <property type="protein sequence ID" value="CAB3231247.1"/>
    <property type="molecule type" value="Genomic_DNA"/>
</dbReference>
<evidence type="ECO:0000256" key="3">
    <source>
        <dbReference type="ARBA" id="ARBA00022771"/>
    </source>
</evidence>
<dbReference type="Proteomes" id="UP000494256">
    <property type="component" value="Unassembled WGS sequence"/>
</dbReference>
<evidence type="ECO:0000256" key="7">
    <source>
        <dbReference type="ARBA" id="ARBA00023163"/>
    </source>
</evidence>
<evidence type="ECO:0000256" key="2">
    <source>
        <dbReference type="ARBA" id="ARBA00022723"/>
    </source>
</evidence>
<protein>
    <recommendedName>
        <fullName evidence="10">BED-type domain-containing protein</fullName>
    </recommendedName>
</protein>
<dbReference type="EMBL" id="CADEBC010000540">
    <property type="protein sequence ID" value="CAB3249796.1"/>
    <property type="molecule type" value="Genomic_DNA"/>
</dbReference>
<dbReference type="OrthoDB" id="1607513at2759"/>
<gene>
    <name evidence="12" type="ORF">APLA_LOCUS12283</name>
    <name evidence="11" type="ORF">APLA_LOCUS5084</name>
</gene>
<evidence type="ECO:0000313" key="11">
    <source>
        <dbReference type="EMBL" id="CAB3231247.1"/>
    </source>
</evidence>
<evidence type="ECO:0000256" key="4">
    <source>
        <dbReference type="ARBA" id="ARBA00022833"/>
    </source>
</evidence>
<dbReference type="GO" id="GO:0003677">
    <property type="term" value="F:DNA binding"/>
    <property type="evidence" value="ECO:0007669"/>
    <property type="project" value="UniProtKB-KW"/>
</dbReference>
<keyword evidence="13" id="KW-1185">Reference proteome</keyword>
<dbReference type="GO" id="GO:0005634">
    <property type="term" value="C:nucleus"/>
    <property type="evidence" value="ECO:0007669"/>
    <property type="project" value="UniProtKB-SubCell"/>
</dbReference>
<dbReference type="SUPFAM" id="SSF53098">
    <property type="entry name" value="Ribonuclease H-like"/>
    <property type="match status" value="1"/>
</dbReference>
<evidence type="ECO:0000256" key="5">
    <source>
        <dbReference type="ARBA" id="ARBA00023015"/>
    </source>
</evidence>